<proteinExistence type="predicted"/>
<dbReference type="InterPro" id="IPR009060">
    <property type="entry name" value="UBA-like_sf"/>
</dbReference>
<dbReference type="CDD" id="cd14279">
    <property type="entry name" value="CUE"/>
    <property type="match status" value="1"/>
</dbReference>
<dbReference type="GO" id="GO:0004519">
    <property type="term" value="F:endonuclease activity"/>
    <property type="evidence" value="ECO:0007669"/>
    <property type="project" value="TreeGrafter"/>
</dbReference>
<dbReference type="AlphaFoldDB" id="A0AAV5QH51"/>
<dbReference type="Gene3D" id="3.30.1370.110">
    <property type="match status" value="1"/>
</dbReference>
<evidence type="ECO:0000259" key="1">
    <source>
        <dbReference type="PROSITE" id="PS50828"/>
    </source>
</evidence>
<accession>A0AAV5QH51</accession>
<dbReference type="PROSITE" id="PS50828">
    <property type="entry name" value="SMR"/>
    <property type="match status" value="1"/>
</dbReference>
<keyword evidence="4" id="KW-1185">Reference proteome</keyword>
<dbReference type="InterPro" id="IPR036063">
    <property type="entry name" value="Smr_dom_sf"/>
</dbReference>
<feature type="domain" description="Smr" evidence="1">
    <location>
        <begin position="389"/>
        <end position="484"/>
    </location>
</feature>
<dbReference type="SMART" id="SM00463">
    <property type="entry name" value="SMR"/>
    <property type="match status" value="1"/>
</dbReference>
<dbReference type="GO" id="GO:0005634">
    <property type="term" value="C:nucleus"/>
    <property type="evidence" value="ECO:0007669"/>
    <property type="project" value="TreeGrafter"/>
</dbReference>
<dbReference type="InterPro" id="IPR003892">
    <property type="entry name" value="CUE"/>
</dbReference>
<evidence type="ECO:0000313" key="3">
    <source>
        <dbReference type="EMBL" id="GMM34059.1"/>
    </source>
</evidence>
<dbReference type="InterPro" id="IPR052772">
    <property type="entry name" value="Endo/PolyKinase_Domain-Protein"/>
</dbReference>
<dbReference type="GeneID" id="90072038"/>
<protein>
    <submittedName>
        <fullName evidence="3">Cue2 protein</fullName>
    </submittedName>
</protein>
<dbReference type="SUPFAM" id="SSF46934">
    <property type="entry name" value="UBA-like"/>
    <property type="match status" value="1"/>
</dbReference>
<dbReference type="EMBL" id="BTFZ01000002">
    <property type="protein sequence ID" value="GMM34059.1"/>
    <property type="molecule type" value="Genomic_DNA"/>
</dbReference>
<organism evidence="3 4">
    <name type="scientific">Saccharomycopsis crataegensis</name>
    <dbReference type="NCBI Taxonomy" id="43959"/>
    <lineage>
        <taxon>Eukaryota</taxon>
        <taxon>Fungi</taxon>
        <taxon>Dikarya</taxon>
        <taxon>Ascomycota</taxon>
        <taxon>Saccharomycotina</taxon>
        <taxon>Saccharomycetes</taxon>
        <taxon>Saccharomycopsidaceae</taxon>
        <taxon>Saccharomycopsis</taxon>
    </lineage>
</organism>
<dbReference type="Proteomes" id="UP001360560">
    <property type="component" value="Unassembled WGS sequence"/>
</dbReference>
<evidence type="ECO:0000313" key="4">
    <source>
        <dbReference type="Proteomes" id="UP001360560"/>
    </source>
</evidence>
<name>A0AAV5QH51_9ASCO</name>
<sequence length="484" mass="55882">MSSNNHLPPEYYNSVRSNDKPDEFNYLREMFLDVSDAQIEVALMECVNDVEKAVDYILSMNAIGDLDDMAVTTPEGTTADRDGSGDFMEVIHHNDFYRDKSSSTSNPEEVAGQKQRQDKQRFLYINKNLKFDQTKVSEHLMEMLMSQFGVGAAKGVTWSKLSHDSTKLAELTRIPVAQARSAIHASKGDFSKAIFFVICRKEQFEAIAADAHPDTVKTKRKAKIDMSEVRRVQPNSFSQLNINDDERYLDEEEEKYDEEEEEENIDGDYENIDAYLNDSYLASLQYILELSDEFYKLSYEFYIKGLRHFKGDVDAMVVLACVLISEKRTDMIWNLKDSDNWQTSTESMLKGKQRSVLHERKFQGSKVVDVRTERKVTRGPEYFSKIVVIDFHHFSVHEALNELISMLNDWWAAELVERERIGTVNPHMRRAVGVAPLHVITGRGNHSVRGYSRIKVKVRSYLMQEKYVFEEDVGMFFVYGKKCV</sequence>
<dbReference type="PANTHER" id="PTHR46535">
    <property type="entry name" value="NEDD4-BINDING PROTEIN 2"/>
    <property type="match status" value="1"/>
</dbReference>
<feature type="domain" description="CUE" evidence="2">
    <location>
        <begin position="19"/>
        <end position="62"/>
    </location>
</feature>
<reference evidence="3 4" key="1">
    <citation type="journal article" date="2023" name="Elife">
        <title>Identification of key yeast species and microbe-microbe interactions impacting larval growth of Drosophila in the wild.</title>
        <authorList>
            <person name="Mure A."/>
            <person name="Sugiura Y."/>
            <person name="Maeda R."/>
            <person name="Honda K."/>
            <person name="Sakurai N."/>
            <person name="Takahashi Y."/>
            <person name="Watada M."/>
            <person name="Katoh T."/>
            <person name="Gotoh A."/>
            <person name="Gotoh Y."/>
            <person name="Taniguchi I."/>
            <person name="Nakamura K."/>
            <person name="Hayashi T."/>
            <person name="Katayama T."/>
            <person name="Uemura T."/>
            <person name="Hattori Y."/>
        </authorList>
    </citation>
    <scope>NUCLEOTIDE SEQUENCE [LARGE SCALE GENOMIC DNA]</scope>
    <source>
        <strain evidence="3 4">SC-9</strain>
    </source>
</reference>
<dbReference type="SUPFAM" id="SSF160443">
    <property type="entry name" value="SMR domain-like"/>
    <property type="match status" value="1"/>
</dbReference>
<dbReference type="RefSeq" id="XP_064851059.1">
    <property type="nucleotide sequence ID" value="XM_064994987.1"/>
</dbReference>
<dbReference type="PANTHER" id="PTHR46535:SF1">
    <property type="entry name" value="NEDD4-BINDING PROTEIN 2"/>
    <property type="match status" value="1"/>
</dbReference>
<evidence type="ECO:0000259" key="2">
    <source>
        <dbReference type="PROSITE" id="PS51140"/>
    </source>
</evidence>
<dbReference type="PROSITE" id="PS51140">
    <property type="entry name" value="CUE"/>
    <property type="match status" value="1"/>
</dbReference>
<gene>
    <name evidence="3" type="ORF">DASC09_013840</name>
</gene>
<dbReference type="GO" id="GO:0043130">
    <property type="term" value="F:ubiquitin binding"/>
    <property type="evidence" value="ECO:0007669"/>
    <property type="project" value="InterPro"/>
</dbReference>
<dbReference type="InterPro" id="IPR002625">
    <property type="entry name" value="Smr_dom"/>
</dbReference>
<comment type="caution">
    <text evidence="3">The sequence shown here is derived from an EMBL/GenBank/DDBJ whole genome shotgun (WGS) entry which is preliminary data.</text>
</comment>